<dbReference type="AlphaFoldDB" id="A0A9D1TS78"/>
<dbReference type="InterPro" id="IPR051782">
    <property type="entry name" value="ABC_Transporter_VariousFunc"/>
</dbReference>
<dbReference type="CDD" id="cd03230">
    <property type="entry name" value="ABC_DR_subfamily_A"/>
    <property type="match status" value="1"/>
</dbReference>
<sequence>MKDGISVKDMTVSFGALGSGVSFTAPRGTVTGIVGENGAGKSTVIRALAGILPYRGEAEINGKSVRSMSKAERQKIGYVGGERSLPESLTLAAFGNVLSRIFGEWDEIGFAHTAEKFRLPLDKPMSEFSTGMKALAALTAALSHGAETLLLDEPTSGLDIGVRGEVLDMIYEHMQNESHTVLMSSHLSGDLERICDRIVLMHEGGVVLEADKDELMTRYAVVHGDGFKPVRVLRRLYGEDLLVLRSSLPEGTECEYPTLDELLLFFIKGEKDEGSVS</sequence>
<accession>A0A9D1TS78</accession>
<evidence type="ECO:0000256" key="1">
    <source>
        <dbReference type="ARBA" id="ARBA00022448"/>
    </source>
</evidence>
<proteinExistence type="predicted"/>
<dbReference type="SUPFAM" id="SSF52540">
    <property type="entry name" value="P-loop containing nucleoside triphosphate hydrolases"/>
    <property type="match status" value="1"/>
</dbReference>
<dbReference type="GO" id="GO:0016887">
    <property type="term" value="F:ATP hydrolysis activity"/>
    <property type="evidence" value="ECO:0007669"/>
    <property type="project" value="InterPro"/>
</dbReference>
<dbReference type="InterPro" id="IPR003593">
    <property type="entry name" value="AAA+_ATPase"/>
</dbReference>
<dbReference type="Pfam" id="PF00005">
    <property type="entry name" value="ABC_tran"/>
    <property type="match status" value="1"/>
</dbReference>
<comment type="caution">
    <text evidence="5">The sequence shown here is derived from an EMBL/GenBank/DDBJ whole genome shotgun (WGS) entry which is preliminary data.</text>
</comment>
<protein>
    <submittedName>
        <fullName evidence="5">ABC transporter ATP-binding protein</fullName>
    </submittedName>
</protein>
<dbReference type="PANTHER" id="PTHR42939">
    <property type="entry name" value="ABC TRANSPORTER ATP-BINDING PROTEIN ALBC-RELATED"/>
    <property type="match status" value="1"/>
</dbReference>
<gene>
    <name evidence="5" type="ORF">H9892_03010</name>
</gene>
<feature type="domain" description="ABC transporter" evidence="4">
    <location>
        <begin position="5"/>
        <end position="228"/>
    </location>
</feature>
<reference evidence="5" key="2">
    <citation type="submission" date="2021-04" db="EMBL/GenBank/DDBJ databases">
        <authorList>
            <person name="Gilroy R."/>
        </authorList>
    </citation>
    <scope>NUCLEOTIDE SEQUENCE</scope>
    <source>
        <strain evidence="5">12435</strain>
    </source>
</reference>
<dbReference type="Proteomes" id="UP000823990">
    <property type="component" value="Unassembled WGS sequence"/>
</dbReference>
<evidence type="ECO:0000259" key="4">
    <source>
        <dbReference type="PROSITE" id="PS50893"/>
    </source>
</evidence>
<dbReference type="PANTHER" id="PTHR42939:SF3">
    <property type="entry name" value="ABC TRANSPORTER ATP-BINDING COMPONENT"/>
    <property type="match status" value="1"/>
</dbReference>
<dbReference type="SMART" id="SM00382">
    <property type="entry name" value="AAA"/>
    <property type="match status" value="1"/>
</dbReference>
<dbReference type="GO" id="GO:0005524">
    <property type="term" value="F:ATP binding"/>
    <property type="evidence" value="ECO:0007669"/>
    <property type="project" value="UniProtKB-KW"/>
</dbReference>
<evidence type="ECO:0000256" key="2">
    <source>
        <dbReference type="ARBA" id="ARBA00022741"/>
    </source>
</evidence>
<dbReference type="InterPro" id="IPR003439">
    <property type="entry name" value="ABC_transporter-like_ATP-bd"/>
</dbReference>
<evidence type="ECO:0000313" key="5">
    <source>
        <dbReference type="EMBL" id="HIW02286.1"/>
    </source>
</evidence>
<evidence type="ECO:0000313" key="6">
    <source>
        <dbReference type="Proteomes" id="UP000823990"/>
    </source>
</evidence>
<name>A0A9D1TS78_9FIRM</name>
<dbReference type="PROSITE" id="PS50893">
    <property type="entry name" value="ABC_TRANSPORTER_2"/>
    <property type="match status" value="1"/>
</dbReference>
<evidence type="ECO:0000256" key="3">
    <source>
        <dbReference type="ARBA" id="ARBA00022840"/>
    </source>
</evidence>
<reference evidence="5" key="1">
    <citation type="journal article" date="2021" name="PeerJ">
        <title>Extensive microbial diversity within the chicken gut microbiome revealed by metagenomics and culture.</title>
        <authorList>
            <person name="Gilroy R."/>
            <person name="Ravi A."/>
            <person name="Getino M."/>
            <person name="Pursley I."/>
            <person name="Horton D.L."/>
            <person name="Alikhan N.F."/>
            <person name="Baker D."/>
            <person name="Gharbi K."/>
            <person name="Hall N."/>
            <person name="Watson M."/>
            <person name="Adriaenssens E.M."/>
            <person name="Foster-Nyarko E."/>
            <person name="Jarju S."/>
            <person name="Secka A."/>
            <person name="Antonio M."/>
            <person name="Oren A."/>
            <person name="Chaudhuri R.R."/>
            <person name="La Ragione R."/>
            <person name="Hildebrand F."/>
            <person name="Pallen M.J."/>
        </authorList>
    </citation>
    <scope>NUCLEOTIDE SEQUENCE</scope>
    <source>
        <strain evidence="5">12435</strain>
    </source>
</reference>
<keyword evidence="3 5" id="KW-0067">ATP-binding</keyword>
<keyword evidence="1" id="KW-0813">Transport</keyword>
<organism evidence="5 6">
    <name type="scientific">Candidatus Protoclostridium stercorigallinarum</name>
    <dbReference type="NCBI Taxonomy" id="2838741"/>
    <lineage>
        <taxon>Bacteria</taxon>
        <taxon>Bacillati</taxon>
        <taxon>Bacillota</taxon>
        <taxon>Clostridia</taxon>
        <taxon>Candidatus Protoclostridium</taxon>
    </lineage>
</organism>
<keyword evidence="2" id="KW-0547">Nucleotide-binding</keyword>
<dbReference type="Gene3D" id="3.40.50.300">
    <property type="entry name" value="P-loop containing nucleotide triphosphate hydrolases"/>
    <property type="match status" value="1"/>
</dbReference>
<dbReference type="InterPro" id="IPR027417">
    <property type="entry name" value="P-loop_NTPase"/>
</dbReference>
<dbReference type="EMBL" id="DXHS01000054">
    <property type="protein sequence ID" value="HIW02286.1"/>
    <property type="molecule type" value="Genomic_DNA"/>
</dbReference>